<reference evidence="2 3" key="1">
    <citation type="journal article" date="2013" name="Proc. Natl. Acad. Sci. U.S.A.">
        <title>The king cobra genome reveals dynamic gene evolution and adaptation in the snake venom system.</title>
        <authorList>
            <person name="Vonk F.J."/>
            <person name="Casewell N.R."/>
            <person name="Henkel C.V."/>
            <person name="Heimberg A.M."/>
            <person name="Jansen H.J."/>
            <person name="McCleary R.J."/>
            <person name="Kerkkamp H.M."/>
            <person name="Vos R.A."/>
            <person name="Guerreiro I."/>
            <person name="Calvete J.J."/>
            <person name="Wuster W."/>
            <person name="Woods A.E."/>
            <person name="Logan J.M."/>
            <person name="Harrison R.A."/>
            <person name="Castoe T.A."/>
            <person name="de Koning A.P."/>
            <person name="Pollock D.D."/>
            <person name="Yandell M."/>
            <person name="Calderon D."/>
            <person name="Renjifo C."/>
            <person name="Currier R.B."/>
            <person name="Salgado D."/>
            <person name="Pla D."/>
            <person name="Sanz L."/>
            <person name="Hyder A.S."/>
            <person name="Ribeiro J.M."/>
            <person name="Arntzen J.W."/>
            <person name="van den Thillart G.E."/>
            <person name="Boetzer M."/>
            <person name="Pirovano W."/>
            <person name="Dirks R.P."/>
            <person name="Spaink H.P."/>
            <person name="Duboule D."/>
            <person name="McGlinn E."/>
            <person name="Kini R.M."/>
            <person name="Richardson M.K."/>
        </authorList>
    </citation>
    <scope>NUCLEOTIDE SEQUENCE</scope>
    <source>
        <tissue evidence="2">Blood</tissue>
    </source>
</reference>
<accession>V8NBJ2</accession>
<feature type="compositionally biased region" description="Basic and acidic residues" evidence="1">
    <location>
        <begin position="1"/>
        <end position="22"/>
    </location>
</feature>
<comment type="caution">
    <text evidence="2">The sequence shown here is derived from an EMBL/GenBank/DDBJ whole genome shotgun (WGS) entry which is preliminary data.</text>
</comment>
<evidence type="ECO:0000256" key="1">
    <source>
        <dbReference type="SAM" id="MobiDB-lite"/>
    </source>
</evidence>
<organism evidence="2 3">
    <name type="scientific">Ophiophagus hannah</name>
    <name type="common">King cobra</name>
    <name type="synonym">Naja hannah</name>
    <dbReference type="NCBI Taxonomy" id="8665"/>
    <lineage>
        <taxon>Eukaryota</taxon>
        <taxon>Metazoa</taxon>
        <taxon>Chordata</taxon>
        <taxon>Craniata</taxon>
        <taxon>Vertebrata</taxon>
        <taxon>Euteleostomi</taxon>
        <taxon>Lepidosauria</taxon>
        <taxon>Squamata</taxon>
        <taxon>Bifurcata</taxon>
        <taxon>Unidentata</taxon>
        <taxon>Episquamata</taxon>
        <taxon>Toxicofera</taxon>
        <taxon>Serpentes</taxon>
        <taxon>Colubroidea</taxon>
        <taxon>Elapidae</taxon>
        <taxon>Elapinae</taxon>
        <taxon>Ophiophagus</taxon>
    </lineage>
</organism>
<feature type="region of interest" description="Disordered" evidence="1">
    <location>
        <begin position="1"/>
        <end position="63"/>
    </location>
</feature>
<name>V8NBJ2_OPHHA</name>
<dbReference type="Proteomes" id="UP000018936">
    <property type="component" value="Unassembled WGS sequence"/>
</dbReference>
<sequence>MEERNEDKKKEGWKEERREGRKNQRKKGKDRMEERRRDRKKANIQLNYNECSGLGTRNHANSNHRIRTNPALAKQLSYDQKHIPRIPFSRLYSQLPEPAGEACFLQPVKVLSLENVIYDTPWEEEGKTGS</sequence>
<keyword evidence="3" id="KW-1185">Reference proteome</keyword>
<evidence type="ECO:0000313" key="2">
    <source>
        <dbReference type="EMBL" id="ETE58983.1"/>
    </source>
</evidence>
<evidence type="ECO:0000313" key="3">
    <source>
        <dbReference type="Proteomes" id="UP000018936"/>
    </source>
</evidence>
<gene>
    <name evidence="2" type="primary">PPARGC1A</name>
    <name evidence="2" type="ORF">L345_15291</name>
</gene>
<protein>
    <submittedName>
        <fullName evidence="2">Peroxisome proliferator-activated receptor gamma coactivator 1-alpha</fullName>
    </submittedName>
</protein>
<proteinExistence type="predicted"/>
<dbReference type="AlphaFoldDB" id="V8NBJ2"/>
<keyword evidence="2" id="KW-0675">Receptor</keyword>
<feature type="non-terminal residue" evidence="2">
    <location>
        <position position="1"/>
    </location>
</feature>
<dbReference type="EMBL" id="AZIM01006024">
    <property type="protein sequence ID" value="ETE58983.1"/>
    <property type="molecule type" value="Genomic_DNA"/>
</dbReference>
<dbReference type="OrthoDB" id="10047851at2759"/>